<dbReference type="Gene3D" id="3.60.10.10">
    <property type="entry name" value="Endonuclease/exonuclease/phosphatase"/>
    <property type="match status" value="1"/>
</dbReference>
<proteinExistence type="predicted"/>
<reference evidence="2 3" key="1">
    <citation type="journal article" date="2015" name="Genome Biol. Evol.">
        <title>The genome of winter moth (Operophtera brumata) provides a genomic perspective on sexual dimorphism and phenology.</title>
        <authorList>
            <person name="Derks M.F."/>
            <person name="Smit S."/>
            <person name="Salis L."/>
            <person name="Schijlen E."/>
            <person name="Bossers A."/>
            <person name="Mateman C."/>
            <person name="Pijl A.S."/>
            <person name="de Ridder D."/>
            <person name="Groenen M.A."/>
            <person name="Visser M.E."/>
            <person name="Megens H.J."/>
        </authorList>
    </citation>
    <scope>NUCLEOTIDE SEQUENCE [LARGE SCALE GENOMIC DNA]</scope>
    <source>
        <strain evidence="2">WM2013NL</strain>
        <tissue evidence="2">Head and thorax</tissue>
    </source>
</reference>
<dbReference type="InterPro" id="IPR036691">
    <property type="entry name" value="Endo/exonu/phosph_ase_sf"/>
</dbReference>
<feature type="domain" description="Endonuclease/exonuclease/phosphatase" evidence="1">
    <location>
        <begin position="76"/>
        <end position="202"/>
    </location>
</feature>
<protein>
    <submittedName>
        <fullName evidence="2">Putative reverse transcriptase</fullName>
    </submittedName>
</protein>
<dbReference type="PANTHER" id="PTHR33395">
    <property type="entry name" value="TRANSCRIPTASE, PUTATIVE-RELATED-RELATED"/>
    <property type="match status" value="1"/>
</dbReference>
<dbReference type="InterPro" id="IPR005135">
    <property type="entry name" value="Endo/exonuclease/phosphatase"/>
</dbReference>
<evidence type="ECO:0000259" key="1">
    <source>
        <dbReference type="Pfam" id="PF14529"/>
    </source>
</evidence>
<organism evidence="2 3">
    <name type="scientific">Operophtera brumata</name>
    <name type="common">Winter moth</name>
    <name type="synonym">Phalaena brumata</name>
    <dbReference type="NCBI Taxonomy" id="104452"/>
    <lineage>
        <taxon>Eukaryota</taxon>
        <taxon>Metazoa</taxon>
        <taxon>Ecdysozoa</taxon>
        <taxon>Arthropoda</taxon>
        <taxon>Hexapoda</taxon>
        <taxon>Insecta</taxon>
        <taxon>Pterygota</taxon>
        <taxon>Neoptera</taxon>
        <taxon>Endopterygota</taxon>
        <taxon>Lepidoptera</taxon>
        <taxon>Glossata</taxon>
        <taxon>Ditrysia</taxon>
        <taxon>Geometroidea</taxon>
        <taxon>Geometridae</taxon>
        <taxon>Larentiinae</taxon>
        <taxon>Operophtera</taxon>
    </lineage>
</organism>
<accession>A0A0L7L5D2</accession>
<dbReference type="AlphaFoldDB" id="A0A0L7L5D2"/>
<keyword evidence="2" id="KW-0695">RNA-directed DNA polymerase</keyword>
<dbReference type="Proteomes" id="UP000037510">
    <property type="component" value="Unassembled WGS sequence"/>
</dbReference>
<keyword evidence="2" id="KW-0548">Nucleotidyltransferase</keyword>
<dbReference type="GO" id="GO:0031012">
    <property type="term" value="C:extracellular matrix"/>
    <property type="evidence" value="ECO:0007669"/>
    <property type="project" value="TreeGrafter"/>
</dbReference>
<gene>
    <name evidence="2" type="ORF">OBRU01_13971</name>
</gene>
<keyword evidence="3" id="KW-1185">Reference proteome</keyword>
<dbReference type="GO" id="GO:0061343">
    <property type="term" value="P:cell adhesion involved in heart morphogenesis"/>
    <property type="evidence" value="ECO:0007669"/>
    <property type="project" value="TreeGrafter"/>
</dbReference>
<dbReference type="GO" id="GO:0003964">
    <property type="term" value="F:RNA-directed DNA polymerase activity"/>
    <property type="evidence" value="ECO:0007669"/>
    <property type="project" value="UniProtKB-KW"/>
</dbReference>
<dbReference type="STRING" id="104452.A0A0L7L5D2"/>
<evidence type="ECO:0000313" key="3">
    <source>
        <dbReference type="Proteomes" id="UP000037510"/>
    </source>
</evidence>
<dbReference type="Pfam" id="PF14529">
    <property type="entry name" value="Exo_endo_phos_2"/>
    <property type="match status" value="1"/>
</dbReference>
<comment type="caution">
    <text evidence="2">The sequence shown here is derived from an EMBL/GenBank/DDBJ whole genome shotgun (WGS) entry which is preliminary data.</text>
</comment>
<dbReference type="SUPFAM" id="SSF56219">
    <property type="entry name" value="DNase I-like"/>
    <property type="match status" value="1"/>
</dbReference>
<keyword evidence="2" id="KW-0808">Transferase</keyword>
<sequence>MNSTIFDHEILDGRYNIFRRDRSSTISCSYKKDGGGVLVAVHKRLEVIRRPSWESECEDLWLNIKFGTGSKRQNLNVCAAYVPSPVKLDYLEMFLSNFTNIFSGKIKKASTILIGDFNMTKIGWEYSANLFSCLSTNATSESYDKAESTFLDEIVFNNLSQCNYIKNDLGRILDLVITDSPKTIKINECLAPLTKLDSPHPALEIEVCQPKNCKSLRRNRTPILNFNKANYSGINEELSMLEWENIWENEMSVDQMVNSLYSTLMPIIEKNTPRCTPKSEHYPSWFSASLIKCSKEKLKYHKRFKLYGNPRDRETVEILRSRYDAMVKECYKEFKNNAADTMRTHPKHIWSYVNSLKRNSGSIPNELLLENKSANGGQEIFLDEDVLLPPALHAPPHRQHGVLRLVLGAPLVAEDTLLVEYEALGRRVDDDHGGRVPPDGHLQRHNAFVTSFPISLGRY</sequence>
<name>A0A0L7L5D2_OPEBR</name>
<dbReference type="PANTHER" id="PTHR33395:SF22">
    <property type="entry name" value="REVERSE TRANSCRIPTASE DOMAIN-CONTAINING PROTEIN"/>
    <property type="match status" value="1"/>
</dbReference>
<dbReference type="EMBL" id="JTDY01002799">
    <property type="protein sequence ID" value="KOB70698.1"/>
    <property type="molecule type" value="Genomic_DNA"/>
</dbReference>
<dbReference type="GO" id="GO:0007508">
    <property type="term" value="P:larval heart development"/>
    <property type="evidence" value="ECO:0007669"/>
    <property type="project" value="TreeGrafter"/>
</dbReference>
<evidence type="ECO:0000313" key="2">
    <source>
        <dbReference type="EMBL" id="KOB70698.1"/>
    </source>
</evidence>